<protein>
    <submittedName>
        <fullName evidence="1">Uncharacterized protein</fullName>
    </submittedName>
</protein>
<dbReference type="Proteomes" id="UP000005239">
    <property type="component" value="Unassembled WGS sequence"/>
</dbReference>
<accession>A0A2A6BMA0</accession>
<sequence>EYKLWCPESTWNQVEMGFQVGIKYSTPAPFPQVGIKQAYVPAVSSTHLAYKVPFHSPVLTAFGHVALDYLRTPVGPPFECDRPHMVVPFTVWGNPCSPSINNGGSYRNSHRFLTIPQVGIKHFPQVAIKLDSNLWELLDSKLIPDTREEKAGLRISLRNPLSLRQRGELSSPSLISQCSLVDHRREIAWEMERESHHRGLAADGFAAVSLCGDSSKYEPPSLHFTYSLTGSERRESVRNEETEAHILSSNS</sequence>
<dbReference type="AlphaFoldDB" id="A0A2A6BMA0"/>
<evidence type="ECO:0000313" key="2">
    <source>
        <dbReference type="Proteomes" id="UP000005239"/>
    </source>
</evidence>
<dbReference type="EnsemblMetazoa" id="PPA36025.1">
    <property type="protein sequence ID" value="PPA36025.1"/>
    <property type="gene ID" value="WBGene00274394"/>
</dbReference>
<organism evidence="1 2">
    <name type="scientific">Pristionchus pacificus</name>
    <name type="common">Parasitic nematode worm</name>
    <dbReference type="NCBI Taxonomy" id="54126"/>
    <lineage>
        <taxon>Eukaryota</taxon>
        <taxon>Metazoa</taxon>
        <taxon>Ecdysozoa</taxon>
        <taxon>Nematoda</taxon>
        <taxon>Chromadorea</taxon>
        <taxon>Rhabditida</taxon>
        <taxon>Rhabditina</taxon>
        <taxon>Diplogasteromorpha</taxon>
        <taxon>Diplogasteroidea</taxon>
        <taxon>Neodiplogasteridae</taxon>
        <taxon>Pristionchus</taxon>
    </lineage>
</organism>
<gene>
    <name evidence="1" type="primary">WBGene00274394</name>
</gene>
<reference evidence="1" key="2">
    <citation type="submission" date="2022-06" db="UniProtKB">
        <authorList>
            <consortium name="EnsemblMetazoa"/>
        </authorList>
    </citation>
    <scope>IDENTIFICATION</scope>
    <source>
        <strain evidence="1">PS312</strain>
    </source>
</reference>
<name>A0A2A6BMA0_PRIPA</name>
<accession>A0A8R1YRB9</accession>
<proteinExistence type="predicted"/>
<dbReference type="PANTHER" id="PTHR34402">
    <property type="entry name" value="PROTEIN CBG02762"/>
    <property type="match status" value="1"/>
</dbReference>
<reference evidence="2" key="1">
    <citation type="journal article" date="2008" name="Nat. Genet.">
        <title>The Pristionchus pacificus genome provides a unique perspective on nematode lifestyle and parasitism.</title>
        <authorList>
            <person name="Dieterich C."/>
            <person name="Clifton S.W."/>
            <person name="Schuster L.N."/>
            <person name="Chinwalla A."/>
            <person name="Delehaunty K."/>
            <person name="Dinkelacker I."/>
            <person name="Fulton L."/>
            <person name="Fulton R."/>
            <person name="Godfrey J."/>
            <person name="Minx P."/>
            <person name="Mitreva M."/>
            <person name="Roeseler W."/>
            <person name="Tian H."/>
            <person name="Witte H."/>
            <person name="Yang S.P."/>
            <person name="Wilson R.K."/>
            <person name="Sommer R.J."/>
        </authorList>
    </citation>
    <scope>NUCLEOTIDE SEQUENCE [LARGE SCALE GENOMIC DNA]</scope>
    <source>
        <strain evidence="2">PS312</strain>
    </source>
</reference>
<keyword evidence="2" id="KW-1185">Reference proteome</keyword>
<dbReference type="PANTHER" id="PTHR34402:SF1">
    <property type="entry name" value="PROTEIN CBG02762"/>
    <property type="match status" value="1"/>
</dbReference>
<evidence type="ECO:0000313" key="1">
    <source>
        <dbReference type="EnsemblMetazoa" id="PPA36025.1"/>
    </source>
</evidence>